<organism evidence="4 5">
    <name type="scientific">Zophobihabitans entericus</name>
    <dbReference type="NCBI Taxonomy" id="1635327"/>
    <lineage>
        <taxon>Bacteria</taxon>
        <taxon>Pseudomonadati</taxon>
        <taxon>Pseudomonadota</taxon>
        <taxon>Gammaproteobacteria</taxon>
        <taxon>Orbales</taxon>
        <taxon>Orbaceae</taxon>
        <taxon>Zophobihabitans</taxon>
    </lineage>
</organism>
<evidence type="ECO:0000313" key="4">
    <source>
        <dbReference type="EMBL" id="QIQ20481.1"/>
    </source>
</evidence>
<dbReference type="KEGG" id="orb:IPMB12_01560"/>
<dbReference type="PANTHER" id="PTHR30050">
    <property type="entry name" value="CHROMOSOMAL REPLICATION INITIATOR PROTEIN DNAA"/>
    <property type="match status" value="1"/>
</dbReference>
<dbReference type="Gene3D" id="1.10.8.60">
    <property type="match status" value="1"/>
</dbReference>
<dbReference type="GO" id="GO:0032297">
    <property type="term" value="P:negative regulation of DNA-templated DNA replication initiation"/>
    <property type="evidence" value="ECO:0007669"/>
    <property type="project" value="InterPro"/>
</dbReference>
<dbReference type="NCBIfam" id="TIGR03420">
    <property type="entry name" value="DnaA_homol_Hda"/>
    <property type="match status" value="1"/>
</dbReference>
<dbReference type="FunCoup" id="A0A6G9I8E4">
    <property type="interactions" value="97"/>
</dbReference>
<keyword evidence="1" id="KW-0235">DNA replication</keyword>
<dbReference type="PRINTS" id="PR00051">
    <property type="entry name" value="DNAA"/>
</dbReference>
<comment type="similarity">
    <text evidence="1">Belongs to the DnaA family.</text>
</comment>
<dbReference type="Gene3D" id="3.40.50.300">
    <property type="entry name" value="P-loop containing nucleotide triphosphate hydrolases"/>
    <property type="match status" value="1"/>
</dbReference>
<dbReference type="EMBL" id="CP050253">
    <property type="protein sequence ID" value="QIQ20481.1"/>
    <property type="molecule type" value="Genomic_DNA"/>
</dbReference>
<evidence type="ECO:0000259" key="2">
    <source>
        <dbReference type="Pfam" id="PF00308"/>
    </source>
</evidence>
<dbReference type="Pfam" id="PF22688">
    <property type="entry name" value="Hda_lid"/>
    <property type="match status" value="1"/>
</dbReference>
<dbReference type="GO" id="GO:0006270">
    <property type="term" value="P:DNA replication initiation"/>
    <property type="evidence" value="ECO:0007669"/>
    <property type="project" value="TreeGrafter"/>
</dbReference>
<dbReference type="InterPro" id="IPR017788">
    <property type="entry name" value="Hda"/>
</dbReference>
<evidence type="ECO:0000256" key="1">
    <source>
        <dbReference type="RuleBase" id="RU004227"/>
    </source>
</evidence>
<dbReference type="PANTHER" id="PTHR30050:SF5">
    <property type="entry name" value="DNAA REGULATORY INACTIVATOR HDA"/>
    <property type="match status" value="1"/>
</dbReference>
<dbReference type="InterPro" id="IPR055199">
    <property type="entry name" value="Hda_lid"/>
</dbReference>
<accession>A0A6G9I8E4</accession>
<dbReference type="InterPro" id="IPR013317">
    <property type="entry name" value="DnaA_dom"/>
</dbReference>
<sequence length="248" mass="28528">MTLNEQYIEAILISSQQIPLPVSLPDDETFVSFYTGDNTILIETLKNMLTESVTVPDFRYVYFWSSSSAGKTHLLHAACFELSKENQIITYIPLDQHQELAPEMLEGLEHCSLICLDNIDAIAGQRKWEEAIFDLFNRLYENQQTTLIIAGNVPPKQLNLSLPDLASRLEWGQIYHLQQLDDQQKLAALQQRAKLRGFELSDEVGLFLLKRLNRDMRTLFTNLEKLDIASITEQRKLTIPFVKEVLEL</sequence>
<dbReference type="RefSeq" id="WP_166914280.1">
    <property type="nucleotide sequence ID" value="NZ_CP050253.1"/>
</dbReference>
<dbReference type="InParanoid" id="A0A6G9I8E4"/>
<keyword evidence="5" id="KW-1185">Reference proteome</keyword>
<dbReference type="InterPro" id="IPR020591">
    <property type="entry name" value="Chromosome_initiator_DnaA-like"/>
</dbReference>
<dbReference type="AlphaFoldDB" id="A0A6G9I8E4"/>
<name>A0A6G9I8E4_9GAMM</name>
<dbReference type="Pfam" id="PF00308">
    <property type="entry name" value="Bac_DnaA"/>
    <property type="match status" value="1"/>
</dbReference>
<dbReference type="NCBIfam" id="NF005982">
    <property type="entry name" value="PRK08084.1"/>
    <property type="match status" value="1"/>
</dbReference>
<dbReference type="SUPFAM" id="SSF52540">
    <property type="entry name" value="P-loop containing nucleoside triphosphate hydrolases"/>
    <property type="match status" value="1"/>
</dbReference>
<dbReference type="Proteomes" id="UP000501168">
    <property type="component" value="Chromosome"/>
</dbReference>
<protein>
    <submittedName>
        <fullName evidence="4">DnaA inactivator Hda</fullName>
    </submittedName>
</protein>
<proteinExistence type="inferred from homology"/>
<gene>
    <name evidence="4" type="primary">hda</name>
    <name evidence="4" type="ORF">IPMB12_01560</name>
</gene>
<reference evidence="4 5" key="1">
    <citation type="submission" date="2020-03" db="EMBL/GenBank/DDBJ databases">
        <title>Complete genome sequence of Orbus sp. IPMB12 (BCRC 80908).</title>
        <authorList>
            <person name="Lo W.-S."/>
            <person name="Chang T.-H."/>
            <person name="Kuo C.-H."/>
        </authorList>
    </citation>
    <scope>NUCLEOTIDE SEQUENCE [LARGE SCALE GENOMIC DNA]</scope>
    <source>
        <strain evidence="4 5">IPMB12</strain>
    </source>
</reference>
<evidence type="ECO:0000259" key="3">
    <source>
        <dbReference type="Pfam" id="PF22688"/>
    </source>
</evidence>
<evidence type="ECO:0000313" key="5">
    <source>
        <dbReference type="Proteomes" id="UP000501168"/>
    </source>
</evidence>
<feature type="domain" description="Hda lid" evidence="3">
    <location>
        <begin position="182"/>
        <end position="246"/>
    </location>
</feature>
<feature type="domain" description="Chromosomal replication initiator protein DnaA ATPAse" evidence="2">
    <location>
        <begin position="27"/>
        <end position="173"/>
    </location>
</feature>
<dbReference type="InterPro" id="IPR027417">
    <property type="entry name" value="P-loop_NTPase"/>
</dbReference>